<feature type="compositionally biased region" description="Basic and acidic residues" evidence="1">
    <location>
        <begin position="1"/>
        <end position="13"/>
    </location>
</feature>
<sequence length="102" mass="11422">MSLSVSRDHEQQLHYRKGSSGENDMGQNPRANRCAISTFQHALDIMTLFIEGNEVNYTLRNVNTVTETNKCFSSTVAIRRITASSLSFVFTPPVYFPPPSHG</sequence>
<dbReference type="Proteomes" id="UP000053766">
    <property type="component" value="Unassembled WGS sequence"/>
</dbReference>
<dbReference type="EMBL" id="KN716500">
    <property type="protein sequence ID" value="KJH44097.1"/>
    <property type="molecule type" value="Genomic_DNA"/>
</dbReference>
<reference evidence="2 3" key="1">
    <citation type="submission" date="2013-11" db="EMBL/GenBank/DDBJ databases">
        <title>Draft genome of the bovine lungworm Dictyocaulus viviparus.</title>
        <authorList>
            <person name="Mitreva M."/>
        </authorList>
    </citation>
    <scope>NUCLEOTIDE SEQUENCE [LARGE SCALE GENOMIC DNA]</scope>
    <source>
        <strain evidence="2 3">HannoverDv2000</strain>
    </source>
</reference>
<proteinExistence type="predicted"/>
<evidence type="ECO:0000313" key="3">
    <source>
        <dbReference type="Proteomes" id="UP000053766"/>
    </source>
</evidence>
<evidence type="ECO:0000256" key="1">
    <source>
        <dbReference type="SAM" id="MobiDB-lite"/>
    </source>
</evidence>
<protein>
    <submittedName>
        <fullName evidence="2">Uncharacterized protein</fullName>
    </submittedName>
</protein>
<name>A0A0D8XK19_DICVI</name>
<gene>
    <name evidence="2" type="ORF">DICVIV_09877</name>
</gene>
<keyword evidence="3" id="KW-1185">Reference proteome</keyword>
<feature type="compositionally biased region" description="Polar residues" evidence="1">
    <location>
        <begin position="20"/>
        <end position="30"/>
    </location>
</feature>
<reference evidence="3" key="2">
    <citation type="journal article" date="2016" name="Sci. Rep.">
        <title>Dictyocaulus viviparus genome, variome and transcriptome elucidate lungworm biology and support future intervention.</title>
        <authorList>
            <person name="McNulty S.N."/>
            <person name="Strube C."/>
            <person name="Rosa B.A."/>
            <person name="Martin J.C."/>
            <person name="Tyagi R."/>
            <person name="Choi Y.J."/>
            <person name="Wang Q."/>
            <person name="Hallsworth Pepin K."/>
            <person name="Zhang X."/>
            <person name="Ozersky P."/>
            <person name="Wilson R.K."/>
            <person name="Sternberg P.W."/>
            <person name="Gasser R.B."/>
            <person name="Mitreva M."/>
        </authorList>
    </citation>
    <scope>NUCLEOTIDE SEQUENCE [LARGE SCALE GENOMIC DNA]</scope>
    <source>
        <strain evidence="3">HannoverDv2000</strain>
    </source>
</reference>
<evidence type="ECO:0000313" key="2">
    <source>
        <dbReference type="EMBL" id="KJH44097.1"/>
    </source>
</evidence>
<dbReference type="AlphaFoldDB" id="A0A0D8XK19"/>
<organism evidence="2 3">
    <name type="scientific">Dictyocaulus viviparus</name>
    <name type="common">Bovine lungworm</name>
    <dbReference type="NCBI Taxonomy" id="29172"/>
    <lineage>
        <taxon>Eukaryota</taxon>
        <taxon>Metazoa</taxon>
        <taxon>Ecdysozoa</taxon>
        <taxon>Nematoda</taxon>
        <taxon>Chromadorea</taxon>
        <taxon>Rhabditida</taxon>
        <taxon>Rhabditina</taxon>
        <taxon>Rhabditomorpha</taxon>
        <taxon>Strongyloidea</taxon>
        <taxon>Metastrongylidae</taxon>
        <taxon>Dictyocaulus</taxon>
    </lineage>
</organism>
<feature type="region of interest" description="Disordered" evidence="1">
    <location>
        <begin position="1"/>
        <end position="30"/>
    </location>
</feature>
<accession>A0A0D8XK19</accession>